<comment type="caution">
    <text evidence="3">The sequence shown here is derived from an EMBL/GenBank/DDBJ whole genome shotgun (WGS) entry which is preliminary data.</text>
</comment>
<dbReference type="PANTHER" id="PTHR33744">
    <property type="entry name" value="CARBOHYDRATE DIACID REGULATOR"/>
    <property type="match status" value="1"/>
</dbReference>
<accession>A0AB35BUT7</accession>
<proteinExistence type="predicted"/>
<evidence type="ECO:0000313" key="3">
    <source>
        <dbReference type="EMBL" id="MBS7823753.1"/>
    </source>
</evidence>
<feature type="domain" description="PucR C-terminal helix-turn-helix" evidence="2">
    <location>
        <begin position="422"/>
        <end position="479"/>
    </location>
</feature>
<dbReference type="PANTHER" id="PTHR33744:SF1">
    <property type="entry name" value="DNA-BINDING TRANSCRIPTIONAL ACTIVATOR ADER"/>
    <property type="match status" value="1"/>
</dbReference>
<evidence type="ECO:0000259" key="2">
    <source>
        <dbReference type="Pfam" id="PF13556"/>
    </source>
</evidence>
<reference evidence="3" key="1">
    <citation type="submission" date="2021-03" db="EMBL/GenBank/DDBJ databases">
        <title>Identification and antibiotic profiling of Wohlfahrtiimonas chitiniclastica, an underestimated human pathogen.</title>
        <authorList>
            <person name="Kopf A."/>
            <person name="Bunk B."/>
            <person name="Coldewey S."/>
            <person name="Gunzer F."/>
            <person name="Riedel T."/>
            <person name="Schroettner P."/>
        </authorList>
    </citation>
    <scope>NUCLEOTIDE SEQUENCE</scope>
    <source>
        <strain evidence="3">DSM 100917</strain>
    </source>
</reference>
<name>A0AB35BUT7_9GAMM</name>
<gene>
    <name evidence="3" type="ORF">J7561_00885</name>
</gene>
<sequence>MQLTIRDLIDKPELKIVLMGGHKGTHRKIVWAHTSELENPSEWVLPNHLIMTTGLGIPKNGLKQKDYIMRLINANLAGLMISTEMSAPKDLKMLIEVADQYDFPVLFIDYHVPFIEIAKIIIEANKDKKEVINNQLVKLLYEHSKELIREHNVQELTARVTALLNMPIDLVNSINPKETLFSFEPLSEARLKLLSTLDLHSDVPQKIYQKTAPTLNIIPLKSHGISLVVEDSNISSELLQSLTLLFSLYIEMRKENSYQRSLLSSEFLDDILNERISDAYIEKKLPNYNVSIDNCIAIIAKPKPDINYQKVFFKFAIRGLCLFQKQCVFLLTEAHNVEKLTNLFEHMGISDPIKQIKRINDAFVEAKLAYKNTTDALPVQHYAKQNYSRYTLPRNLQDAERIFELNLGALYQQDQQKNTRYVHTLKIFLENDRAWEKTAKQLHIHKQTLVYRMQKIQEITTRAINSTADIVELWIAIKAGEILGYIEESH</sequence>
<dbReference type="InterPro" id="IPR025736">
    <property type="entry name" value="PucR_C-HTH_dom"/>
</dbReference>
<evidence type="ECO:0000313" key="4">
    <source>
        <dbReference type="Proteomes" id="UP000680020"/>
    </source>
</evidence>
<dbReference type="Pfam" id="PF13556">
    <property type="entry name" value="HTH_30"/>
    <property type="match status" value="1"/>
</dbReference>
<feature type="domain" description="Purine catabolism PurC-like" evidence="1">
    <location>
        <begin position="7"/>
        <end position="123"/>
    </location>
</feature>
<dbReference type="InterPro" id="IPR042070">
    <property type="entry name" value="PucR_C-HTH_sf"/>
</dbReference>
<organism evidence="3 4">
    <name type="scientific">Wohlfahrtiimonas chitiniclastica</name>
    <dbReference type="NCBI Taxonomy" id="400946"/>
    <lineage>
        <taxon>Bacteria</taxon>
        <taxon>Pseudomonadati</taxon>
        <taxon>Pseudomonadota</taxon>
        <taxon>Gammaproteobacteria</taxon>
        <taxon>Cardiobacteriales</taxon>
        <taxon>Ignatzschineriaceae</taxon>
        <taxon>Wohlfahrtiimonas</taxon>
    </lineage>
</organism>
<dbReference type="EMBL" id="JAGIBU010000001">
    <property type="protein sequence ID" value="MBS7823753.1"/>
    <property type="molecule type" value="Genomic_DNA"/>
</dbReference>
<evidence type="ECO:0000259" key="1">
    <source>
        <dbReference type="Pfam" id="PF07905"/>
    </source>
</evidence>
<dbReference type="Gene3D" id="1.10.10.2840">
    <property type="entry name" value="PucR C-terminal helix-turn-helix domain"/>
    <property type="match status" value="1"/>
</dbReference>
<dbReference type="InterPro" id="IPR051448">
    <property type="entry name" value="CdaR-like_regulators"/>
</dbReference>
<dbReference type="Proteomes" id="UP000680020">
    <property type="component" value="Unassembled WGS sequence"/>
</dbReference>
<protein>
    <submittedName>
        <fullName evidence="3">PucR family transcriptional regulator</fullName>
    </submittedName>
</protein>
<dbReference type="InterPro" id="IPR012914">
    <property type="entry name" value="PucR_dom"/>
</dbReference>
<dbReference type="AlphaFoldDB" id="A0AB35BUT7"/>
<dbReference type="RefSeq" id="WP_213403262.1">
    <property type="nucleotide sequence ID" value="NZ_JAGIBT010000001.1"/>
</dbReference>
<dbReference type="Pfam" id="PF07905">
    <property type="entry name" value="PucR"/>
    <property type="match status" value="1"/>
</dbReference>